<accession>A0A401U7Z2</accession>
<comment type="caution">
    <text evidence="2">The sequence shown here is derived from an EMBL/GenBank/DDBJ whole genome shotgun (WGS) entry which is preliminary data.</text>
</comment>
<keyword evidence="3" id="KW-1185">Reference proteome</keyword>
<sequence>MNMKKLLTLILLTCATTVFAQFDTHLATAKAEYAKGNLEASRFAMQQLMTELDVQIGKEVLALLPTKMDALNANIINDNVTANTGLAGCLIHREYGSQEKEARIEIMSNSPLVASLNAILAMPFMGNSGDGSQKVVKIGGYKSILQKSVDSETNVENYTLQIPMNSTLLTLYADKSNETEVLKWANTIPVDKIAKMVQ</sequence>
<feature type="chain" id="PRO_5019214435" description="DUF4252 domain-containing protein" evidence="1">
    <location>
        <begin position="21"/>
        <end position="198"/>
    </location>
</feature>
<protein>
    <recommendedName>
        <fullName evidence="4">DUF4252 domain-containing protein</fullName>
    </recommendedName>
</protein>
<proteinExistence type="predicted"/>
<organism evidence="2 3">
    <name type="scientific">Chryseotalea sanaruensis</name>
    <dbReference type="NCBI Taxonomy" id="2482724"/>
    <lineage>
        <taxon>Bacteria</taxon>
        <taxon>Pseudomonadati</taxon>
        <taxon>Bacteroidota</taxon>
        <taxon>Cytophagia</taxon>
        <taxon>Cytophagales</taxon>
        <taxon>Chryseotaleaceae</taxon>
        <taxon>Chryseotalea</taxon>
    </lineage>
</organism>
<evidence type="ECO:0000313" key="3">
    <source>
        <dbReference type="Proteomes" id="UP000288227"/>
    </source>
</evidence>
<dbReference type="AlphaFoldDB" id="A0A401U7Z2"/>
<reference evidence="2 3" key="1">
    <citation type="submission" date="2018-11" db="EMBL/GenBank/DDBJ databases">
        <title>Chryseotalea sanarue gen. nov., sp., nov., a member of the family Cytophagaceae, isolated from a brackish lake in Hamamatsu Japan.</title>
        <authorList>
            <person name="Maejima Y."/>
            <person name="Iino T."/>
            <person name="Muraguchi Y."/>
            <person name="Fukuda K."/>
            <person name="Ohkuma M."/>
            <person name="Moriuchi R."/>
            <person name="Dohra H."/>
            <person name="Kimbara K."/>
            <person name="Shintani M."/>
        </authorList>
    </citation>
    <scope>NUCLEOTIDE SEQUENCE [LARGE SCALE GENOMIC DNA]</scope>
    <source>
        <strain evidence="2 3">Ys</strain>
    </source>
</reference>
<dbReference type="Proteomes" id="UP000288227">
    <property type="component" value="Unassembled WGS sequence"/>
</dbReference>
<dbReference type="EMBL" id="BHXQ01000002">
    <property type="protein sequence ID" value="GCC51011.1"/>
    <property type="molecule type" value="Genomic_DNA"/>
</dbReference>
<evidence type="ECO:0000313" key="2">
    <source>
        <dbReference type="EMBL" id="GCC51011.1"/>
    </source>
</evidence>
<feature type="signal peptide" evidence="1">
    <location>
        <begin position="1"/>
        <end position="20"/>
    </location>
</feature>
<keyword evidence="1" id="KW-0732">Signal</keyword>
<evidence type="ECO:0008006" key="4">
    <source>
        <dbReference type="Google" id="ProtNLM"/>
    </source>
</evidence>
<gene>
    <name evidence="2" type="ORF">SanaruYs_12310</name>
</gene>
<evidence type="ECO:0000256" key="1">
    <source>
        <dbReference type="SAM" id="SignalP"/>
    </source>
</evidence>
<name>A0A401U7Z2_9BACT</name>